<proteinExistence type="predicted"/>
<evidence type="ECO:0000313" key="3">
    <source>
        <dbReference type="Proteomes" id="UP001431902"/>
    </source>
</evidence>
<dbReference type="Gene3D" id="1.20.120.520">
    <property type="entry name" value="nmb1532 protein domain like"/>
    <property type="match status" value="1"/>
</dbReference>
<dbReference type="InterPro" id="IPR012312">
    <property type="entry name" value="Hemerythrin-like"/>
</dbReference>
<dbReference type="Proteomes" id="UP001431902">
    <property type="component" value="Unassembled WGS sequence"/>
</dbReference>
<evidence type="ECO:0000313" key="2">
    <source>
        <dbReference type="EMBL" id="MDI9234963.1"/>
    </source>
</evidence>
<gene>
    <name evidence="2" type="ORF">QLQ16_14080</name>
</gene>
<comment type="caution">
    <text evidence="2">The sequence shown here is derived from an EMBL/GenBank/DDBJ whole genome shotgun (WGS) entry which is preliminary data.</text>
</comment>
<reference evidence="2" key="1">
    <citation type="submission" date="2023-05" db="EMBL/GenBank/DDBJ databases">
        <title>Limnohabitans sp. strain HM2-2 Genome sequencing and assembly.</title>
        <authorList>
            <person name="Jung Y."/>
        </authorList>
    </citation>
    <scope>NUCLEOTIDE SEQUENCE</scope>
    <source>
        <strain evidence="2">HM2-2</strain>
    </source>
</reference>
<feature type="domain" description="Hemerythrin-like" evidence="1">
    <location>
        <begin position="9"/>
        <end position="146"/>
    </location>
</feature>
<keyword evidence="3" id="KW-1185">Reference proteome</keyword>
<protein>
    <submittedName>
        <fullName evidence="2">Hemerythrin domain-containing protein</fullName>
    </submittedName>
</protein>
<dbReference type="Pfam" id="PF01814">
    <property type="entry name" value="Hemerythrin"/>
    <property type="match status" value="1"/>
</dbReference>
<sequence length="176" mass="19578">MSLEASNAPITHFANCHVGIFAQLDRMGDLPALLGPAAQARKIAEQSLAFFSTGMYTHHSEEEKDLFPAVRASANAGAERLKVEALIEQLTQNHRSLEKLWESLEPSLRKVAKGQDAMLDVTALHAMIERYQSHAKLEEQEFLPLAQMILGRNDNHMAALGLTLHMRHVPHFAAHI</sequence>
<name>A0ABT6XAE5_9BURK</name>
<evidence type="ECO:0000259" key="1">
    <source>
        <dbReference type="Pfam" id="PF01814"/>
    </source>
</evidence>
<dbReference type="EMBL" id="JASGBH010000011">
    <property type="protein sequence ID" value="MDI9234963.1"/>
    <property type="molecule type" value="Genomic_DNA"/>
</dbReference>
<accession>A0ABT6XAE5</accession>
<organism evidence="2 3">
    <name type="scientific">Limnohabitans lacus</name>
    <dbReference type="NCBI Taxonomy" id="3045173"/>
    <lineage>
        <taxon>Bacteria</taxon>
        <taxon>Pseudomonadati</taxon>
        <taxon>Pseudomonadota</taxon>
        <taxon>Betaproteobacteria</taxon>
        <taxon>Burkholderiales</taxon>
        <taxon>Comamonadaceae</taxon>
        <taxon>Limnohabitans</taxon>
    </lineage>
</organism>
<dbReference type="RefSeq" id="WP_283225301.1">
    <property type="nucleotide sequence ID" value="NZ_JASGBH010000011.1"/>
</dbReference>